<dbReference type="EMBL" id="SCFB01000007">
    <property type="protein sequence ID" value="RZI45647.1"/>
    <property type="molecule type" value="Genomic_DNA"/>
</dbReference>
<proteinExistence type="predicted"/>
<name>A0A4V2DZN2_9PROT</name>
<dbReference type="RefSeq" id="WP_165380362.1">
    <property type="nucleotide sequence ID" value="NZ_SCFB01000007.1"/>
</dbReference>
<evidence type="ECO:0000313" key="1">
    <source>
        <dbReference type="EMBL" id="RZI45647.1"/>
    </source>
</evidence>
<keyword evidence="2" id="KW-1185">Reference proteome</keyword>
<dbReference type="Proteomes" id="UP000293550">
    <property type="component" value="Unassembled WGS sequence"/>
</dbReference>
<evidence type="ECO:0000313" key="2">
    <source>
        <dbReference type="Proteomes" id="UP000293550"/>
    </source>
</evidence>
<sequence>MLRYAHHMPAIFEQSFLQGLNNGSVQLAGDWRIRVHILNILSLLDCLVKGTPKKRPNQCADIQELIHHILEQLDKNNDRNPSSPG</sequence>
<reference evidence="1 2" key="1">
    <citation type="submission" date="2018-10" db="EMBL/GenBank/DDBJ databases">
        <title>An updated phylogeny of the Alphaproteobacteria reveals that the parasitic Rickettsiales and Holosporales have independent origins.</title>
        <authorList>
            <person name="Munoz-Gomez S.A."/>
            <person name="Hess S."/>
            <person name="Burger G."/>
            <person name="Lang B.F."/>
            <person name="Susko E."/>
            <person name="Slamovits C.H."/>
            <person name="Roger A.J."/>
        </authorList>
    </citation>
    <scope>NUCLEOTIDE SEQUENCE [LARGE SCALE GENOMIC DNA]</scope>
    <source>
        <strain evidence="1">HOLO01</strain>
    </source>
</reference>
<protein>
    <submittedName>
        <fullName evidence="1">Uncharacterized protein</fullName>
    </submittedName>
</protein>
<gene>
    <name evidence="1" type="ORF">EQU50_05975</name>
</gene>
<accession>A0A4V2DZN2</accession>
<organism evidence="1 2">
    <name type="scientific">Candidatus Finniella inopinata</name>
    <dbReference type="NCBI Taxonomy" id="1696036"/>
    <lineage>
        <taxon>Bacteria</taxon>
        <taxon>Pseudomonadati</taxon>
        <taxon>Pseudomonadota</taxon>
        <taxon>Alphaproteobacteria</taxon>
        <taxon>Holosporales</taxon>
        <taxon>Candidatus Paracaedibacteraceae</taxon>
        <taxon>Candidatus Finniella</taxon>
    </lineage>
</organism>
<dbReference type="AlphaFoldDB" id="A0A4V2DZN2"/>
<comment type="caution">
    <text evidence="1">The sequence shown here is derived from an EMBL/GenBank/DDBJ whole genome shotgun (WGS) entry which is preliminary data.</text>
</comment>